<name>W7E5F6_BIPV3</name>
<dbReference type="GeneID" id="26250568"/>
<reference evidence="1 2" key="1">
    <citation type="journal article" date="2013" name="PLoS Genet.">
        <title>Comparative genome structure, secondary metabolite, and effector coding capacity across Cochliobolus pathogens.</title>
        <authorList>
            <person name="Condon B.J."/>
            <person name="Leng Y."/>
            <person name="Wu D."/>
            <person name="Bushley K.E."/>
            <person name="Ohm R.A."/>
            <person name="Otillar R."/>
            <person name="Martin J."/>
            <person name="Schackwitz W."/>
            <person name="Grimwood J."/>
            <person name="MohdZainudin N."/>
            <person name="Xue C."/>
            <person name="Wang R."/>
            <person name="Manning V.A."/>
            <person name="Dhillon B."/>
            <person name="Tu Z.J."/>
            <person name="Steffenson B.J."/>
            <person name="Salamov A."/>
            <person name="Sun H."/>
            <person name="Lowry S."/>
            <person name="LaButti K."/>
            <person name="Han J."/>
            <person name="Copeland A."/>
            <person name="Lindquist E."/>
            <person name="Barry K."/>
            <person name="Schmutz J."/>
            <person name="Baker S.E."/>
            <person name="Ciuffetti L.M."/>
            <person name="Grigoriev I.V."/>
            <person name="Zhong S."/>
            <person name="Turgeon B.G."/>
        </authorList>
    </citation>
    <scope>NUCLEOTIDE SEQUENCE [LARGE SCALE GENOMIC DNA]</scope>
    <source>
        <strain evidence="1 2">FI3</strain>
    </source>
</reference>
<dbReference type="HOGENOM" id="CLU_2960390_0_0_1"/>
<accession>W7E5F6</accession>
<dbReference type="AlphaFoldDB" id="W7E5F6"/>
<organism evidence="1 2">
    <name type="scientific">Bipolaris victoriae (strain FI3)</name>
    <name type="common">Victoria blight of oats agent</name>
    <name type="synonym">Cochliobolus victoriae</name>
    <dbReference type="NCBI Taxonomy" id="930091"/>
    <lineage>
        <taxon>Eukaryota</taxon>
        <taxon>Fungi</taxon>
        <taxon>Dikarya</taxon>
        <taxon>Ascomycota</taxon>
        <taxon>Pezizomycotina</taxon>
        <taxon>Dothideomycetes</taxon>
        <taxon>Pleosporomycetidae</taxon>
        <taxon>Pleosporales</taxon>
        <taxon>Pleosporineae</taxon>
        <taxon>Pleosporaceae</taxon>
        <taxon>Bipolaris</taxon>
    </lineage>
</organism>
<protein>
    <submittedName>
        <fullName evidence="1">Uncharacterized protein</fullName>
    </submittedName>
</protein>
<dbReference type="RefSeq" id="XP_014550808.1">
    <property type="nucleotide sequence ID" value="XM_014695322.1"/>
</dbReference>
<proteinExistence type="predicted"/>
<sequence>MIAENYLYTHIIKSLEVCVKVKLGYYLFASSLVGASPAKAKVGVVMFYPWDSAKLLVYR</sequence>
<dbReference type="EMBL" id="KI968857">
    <property type="protein sequence ID" value="EUN21230.1"/>
    <property type="molecule type" value="Genomic_DNA"/>
</dbReference>
<evidence type="ECO:0000313" key="2">
    <source>
        <dbReference type="Proteomes" id="UP000054337"/>
    </source>
</evidence>
<keyword evidence="2" id="KW-1185">Reference proteome</keyword>
<evidence type="ECO:0000313" key="1">
    <source>
        <dbReference type="EMBL" id="EUN21230.1"/>
    </source>
</evidence>
<gene>
    <name evidence="1" type="ORF">COCVIDRAFT_114519</name>
</gene>
<dbReference type="Proteomes" id="UP000054337">
    <property type="component" value="Unassembled WGS sequence"/>
</dbReference>